<dbReference type="KEGG" id="abat:CFX1CAM_1216"/>
<keyword evidence="2" id="KW-1185">Reference proteome</keyword>
<dbReference type="InterPro" id="IPR036249">
    <property type="entry name" value="Thioredoxin-like_sf"/>
</dbReference>
<dbReference type="CDD" id="cd02980">
    <property type="entry name" value="TRX_Fd_family"/>
    <property type="match status" value="1"/>
</dbReference>
<dbReference type="RefSeq" id="WP_087862140.1">
    <property type="nucleotide sequence ID" value="NZ_LT859958.1"/>
</dbReference>
<dbReference type="OrthoDB" id="9800692at2"/>
<sequence>MPVIKSLDDLKRIREEALKKQELKSQSGKTEIIVGMGTVGIAAGARETLKAILDYVDHHNLEDIIIRQTGNIGIDSYEPVVQVILPGEEKVTYGLVSPEIAKIIMEEHVVKGNICSDYTVKS</sequence>
<dbReference type="Gene3D" id="3.40.30.10">
    <property type="entry name" value="Glutaredoxin"/>
    <property type="match status" value="1"/>
</dbReference>
<protein>
    <submittedName>
        <fullName evidence="1">Uncharacterized protein</fullName>
    </submittedName>
</protein>
<dbReference type="AlphaFoldDB" id="A0A1Y6K3N2"/>
<evidence type="ECO:0000313" key="2">
    <source>
        <dbReference type="Proteomes" id="UP000195514"/>
    </source>
</evidence>
<dbReference type="SUPFAM" id="SSF52833">
    <property type="entry name" value="Thioredoxin-like"/>
    <property type="match status" value="1"/>
</dbReference>
<evidence type="ECO:0000313" key="1">
    <source>
        <dbReference type="EMBL" id="SMX54281.1"/>
    </source>
</evidence>
<dbReference type="EMBL" id="LT859958">
    <property type="protein sequence ID" value="SMX54281.1"/>
    <property type="molecule type" value="Genomic_DNA"/>
</dbReference>
<name>A0A1Y6K3N2_9CHLR</name>
<dbReference type="Proteomes" id="UP000195514">
    <property type="component" value="Chromosome I"/>
</dbReference>
<accession>A0A1Y6K3N2</accession>
<proteinExistence type="predicted"/>
<gene>
    <name evidence="1" type="ORF">CFX1CAM_1216</name>
</gene>
<organism evidence="1 2">
    <name type="scientific">Candidatus Brevifilum fermentans</name>
    <dbReference type="NCBI Taxonomy" id="1986204"/>
    <lineage>
        <taxon>Bacteria</taxon>
        <taxon>Bacillati</taxon>
        <taxon>Chloroflexota</taxon>
        <taxon>Anaerolineae</taxon>
        <taxon>Anaerolineales</taxon>
        <taxon>Anaerolineaceae</taxon>
        <taxon>Candidatus Brevifilum</taxon>
    </lineage>
</organism>
<reference evidence="2" key="1">
    <citation type="submission" date="2017-05" db="EMBL/GenBank/DDBJ databases">
        <authorList>
            <person name="Kirkegaard R."/>
            <person name="Mcilroy J S."/>
        </authorList>
    </citation>
    <scope>NUCLEOTIDE SEQUENCE [LARGE SCALE GENOMIC DNA]</scope>
</reference>